<name>A0ACB6QF72_9PLEO</name>
<accession>A0ACB6QF72</accession>
<organism evidence="1 2">
    <name type="scientific">Lindgomyces ingoldianus</name>
    <dbReference type="NCBI Taxonomy" id="673940"/>
    <lineage>
        <taxon>Eukaryota</taxon>
        <taxon>Fungi</taxon>
        <taxon>Dikarya</taxon>
        <taxon>Ascomycota</taxon>
        <taxon>Pezizomycotina</taxon>
        <taxon>Dothideomycetes</taxon>
        <taxon>Pleosporomycetidae</taxon>
        <taxon>Pleosporales</taxon>
        <taxon>Lindgomycetaceae</taxon>
        <taxon>Lindgomyces</taxon>
    </lineage>
</organism>
<feature type="non-terminal residue" evidence="1">
    <location>
        <position position="1"/>
    </location>
</feature>
<dbReference type="Proteomes" id="UP000799755">
    <property type="component" value="Unassembled WGS sequence"/>
</dbReference>
<comment type="caution">
    <text evidence="1">The sequence shown here is derived from an EMBL/GenBank/DDBJ whole genome shotgun (WGS) entry which is preliminary data.</text>
</comment>
<protein>
    <submittedName>
        <fullName evidence="1">Uncharacterized protein</fullName>
    </submittedName>
</protein>
<evidence type="ECO:0000313" key="2">
    <source>
        <dbReference type="Proteomes" id="UP000799755"/>
    </source>
</evidence>
<reference evidence="1" key="1">
    <citation type="journal article" date="2020" name="Stud. Mycol.">
        <title>101 Dothideomycetes genomes: a test case for predicting lifestyles and emergence of pathogens.</title>
        <authorList>
            <person name="Haridas S."/>
            <person name="Albert R."/>
            <person name="Binder M."/>
            <person name="Bloem J."/>
            <person name="Labutti K."/>
            <person name="Salamov A."/>
            <person name="Andreopoulos B."/>
            <person name="Baker S."/>
            <person name="Barry K."/>
            <person name="Bills G."/>
            <person name="Bluhm B."/>
            <person name="Cannon C."/>
            <person name="Castanera R."/>
            <person name="Culley D."/>
            <person name="Daum C."/>
            <person name="Ezra D."/>
            <person name="Gonzalez J."/>
            <person name="Henrissat B."/>
            <person name="Kuo A."/>
            <person name="Liang C."/>
            <person name="Lipzen A."/>
            <person name="Lutzoni F."/>
            <person name="Magnuson J."/>
            <person name="Mondo S."/>
            <person name="Nolan M."/>
            <person name="Ohm R."/>
            <person name="Pangilinan J."/>
            <person name="Park H.-J."/>
            <person name="Ramirez L."/>
            <person name="Alfaro M."/>
            <person name="Sun H."/>
            <person name="Tritt A."/>
            <person name="Yoshinaga Y."/>
            <person name="Zwiers L.-H."/>
            <person name="Turgeon B."/>
            <person name="Goodwin S."/>
            <person name="Spatafora J."/>
            <person name="Crous P."/>
            <person name="Grigoriev I."/>
        </authorList>
    </citation>
    <scope>NUCLEOTIDE SEQUENCE</scope>
    <source>
        <strain evidence="1">ATCC 200398</strain>
    </source>
</reference>
<dbReference type="EMBL" id="MU003534">
    <property type="protein sequence ID" value="KAF2464781.1"/>
    <property type="molecule type" value="Genomic_DNA"/>
</dbReference>
<evidence type="ECO:0000313" key="1">
    <source>
        <dbReference type="EMBL" id="KAF2464781.1"/>
    </source>
</evidence>
<gene>
    <name evidence="1" type="ORF">BDR25DRAFT_156114</name>
</gene>
<proteinExistence type="predicted"/>
<keyword evidence="2" id="KW-1185">Reference proteome</keyword>
<sequence length="179" mass="19951">VLLHFDDHWDVILWFWSVVFAGRLPVLSSPFSNIEEDRHKHIQNLSTLLESPICFTRSKFLPLFSNSHNIHLHSFESVIDKSEQGSSHANISRTNGDNHDAESHLNGHNNGLTSGDLLMLMLTSGSTGNAKAVCFTREQVLAAVAGKASIRVLPRDRPFLNWIGLDHVSGLLEIHLQAL</sequence>
<feature type="non-terminal residue" evidence="1">
    <location>
        <position position="179"/>
    </location>
</feature>